<dbReference type="KEGG" id="pmot:X970_01615"/>
<dbReference type="Proteomes" id="UP000018660">
    <property type="component" value="Chromosome"/>
</dbReference>
<organism evidence="2 3">
    <name type="scientific">Pseudomonas monteilii SB3101</name>
    <dbReference type="NCBI Taxonomy" id="1435058"/>
    <lineage>
        <taxon>Bacteria</taxon>
        <taxon>Pseudomonadati</taxon>
        <taxon>Pseudomonadota</taxon>
        <taxon>Gammaproteobacteria</taxon>
        <taxon>Pseudomonadales</taxon>
        <taxon>Pseudomonadaceae</taxon>
        <taxon>Pseudomonas</taxon>
    </lineage>
</organism>
<dbReference type="AlphaFoldDB" id="V9UTX3"/>
<evidence type="ECO:0000313" key="2">
    <source>
        <dbReference type="EMBL" id="AHC86146.1"/>
    </source>
</evidence>
<evidence type="ECO:0000259" key="1">
    <source>
        <dbReference type="Pfam" id="PF08937"/>
    </source>
</evidence>
<protein>
    <recommendedName>
        <fullName evidence="1">Thoeris protein ThsB TIR-like domain-containing protein</fullName>
    </recommendedName>
</protein>
<feature type="domain" description="Thoeris protein ThsB TIR-like" evidence="1">
    <location>
        <begin position="6"/>
        <end position="99"/>
    </location>
</feature>
<dbReference type="EMBL" id="CP006979">
    <property type="protein sequence ID" value="AHC86146.1"/>
    <property type="molecule type" value="Genomic_DNA"/>
</dbReference>
<dbReference type="SUPFAM" id="SSF52206">
    <property type="entry name" value="Hypothetical protein MTH538"/>
    <property type="match status" value="1"/>
</dbReference>
<dbReference type="RefSeq" id="WP_024086220.1">
    <property type="nucleotide sequence ID" value="NC_023076.1"/>
</dbReference>
<proteinExistence type="predicted"/>
<dbReference type="Pfam" id="PF08937">
    <property type="entry name" value="ThsB_TIR"/>
    <property type="match status" value="1"/>
</dbReference>
<name>V9UTX3_9PSED</name>
<sequence length="163" mass="18216">MARKCFFSFHYVPDNWRASTIRQIGAIEGNQPALDNDWETVTKGGDAAIQKWIDSQMEGRTCAVILIGENTAKRKWIDYEIKKAWKNGMGVLGIHIHGIKNSAGNTSLKGANPFAHLSLGDKVFSSVVKVYDPQGLDSKAKYNYISDNIDAWIEEAIKIRKSN</sequence>
<dbReference type="HOGENOM" id="CLU_098991_1_0_6"/>
<dbReference type="InterPro" id="IPR036490">
    <property type="entry name" value="ThsB_TIR-like_sf"/>
</dbReference>
<accession>V9UTX3</accession>
<evidence type="ECO:0000313" key="3">
    <source>
        <dbReference type="Proteomes" id="UP000018660"/>
    </source>
</evidence>
<reference evidence="2 3" key="1">
    <citation type="submission" date="2013-12" db="EMBL/GenBank/DDBJ databases">
        <title>Complete Genomes of Pseudomonas monteilii SB3078 and SB3101, two Benzene, Toluene and Ethylbenzene Degrading Bacteria used for Bioaugmentation.</title>
        <authorList>
            <person name="Dueholm M.S."/>
            <person name="Albertsen M."/>
            <person name="D'Imperio S."/>
            <person name="Tale V.P."/>
            <person name="Lewis D."/>
            <person name="Nilsen P.H."/>
            <person name="Nielsen J.L."/>
        </authorList>
    </citation>
    <scope>NUCLEOTIDE SEQUENCE [LARGE SCALE GENOMIC DNA]</scope>
    <source>
        <strain evidence="2 3">SB3101</strain>
    </source>
</reference>
<dbReference type="Gene3D" id="3.40.50.9200">
    <property type="entry name" value="Hypothetical protein MTH538"/>
    <property type="match status" value="1"/>
</dbReference>
<dbReference type="InterPro" id="IPR015032">
    <property type="entry name" value="ThsB__TIR-like_domain"/>
</dbReference>
<gene>
    <name evidence="2" type="ORF">X970_01615</name>
</gene>